<dbReference type="Proteomes" id="UP001501183">
    <property type="component" value="Unassembled WGS sequence"/>
</dbReference>
<dbReference type="Pfam" id="PF03466">
    <property type="entry name" value="LysR_substrate"/>
    <property type="match status" value="1"/>
</dbReference>
<evidence type="ECO:0000256" key="4">
    <source>
        <dbReference type="ARBA" id="ARBA00023159"/>
    </source>
</evidence>
<dbReference type="Gene3D" id="3.40.190.290">
    <property type="match status" value="1"/>
</dbReference>
<keyword evidence="4" id="KW-0010">Activator</keyword>
<dbReference type="PANTHER" id="PTHR30346:SF28">
    <property type="entry name" value="HTH-TYPE TRANSCRIPTIONAL REGULATOR CYNR"/>
    <property type="match status" value="1"/>
</dbReference>
<dbReference type="InterPro" id="IPR036390">
    <property type="entry name" value="WH_DNA-bd_sf"/>
</dbReference>
<keyword evidence="3" id="KW-0238">DNA-binding</keyword>
<gene>
    <name evidence="7" type="ORF">GCM10023094_29070</name>
</gene>
<keyword evidence="8" id="KW-1185">Reference proteome</keyword>
<dbReference type="Gene3D" id="1.10.10.10">
    <property type="entry name" value="Winged helix-like DNA-binding domain superfamily/Winged helix DNA-binding domain"/>
    <property type="match status" value="1"/>
</dbReference>
<dbReference type="Pfam" id="PF00126">
    <property type="entry name" value="HTH_1"/>
    <property type="match status" value="1"/>
</dbReference>
<evidence type="ECO:0000259" key="6">
    <source>
        <dbReference type="PROSITE" id="PS50931"/>
    </source>
</evidence>
<dbReference type="SUPFAM" id="SSF46785">
    <property type="entry name" value="Winged helix' DNA-binding domain"/>
    <property type="match status" value="1"/>
</dbReference>
<proteinExistence type="inferred from homology"/>
<dbReference type="InterPro" id="IPR036388">
    <property type="entry name" value="WH-like_DNA-bd_sf"/>
</dbReference>
<evidence type="ECO:0000256" key="5">
    <source>
        <dbReference type="ARBA" id="ARBA00023163"/>
    </source>
</evidence>
<comment type="caution">
    <text evidence="7">The sequence shown here is derived from an EMBL/GenBank/DDBJ whole genome shotgun (WGS) entry which is preliminary data.</text>
</comment>
<protein>
    <submittedName>
        <fullName evidence="7">LysR substrate-binding domain-containing protein</fullName>
    </submittedName>
</protein>
<dbReference type="PROSITE" id="PS50931">
    <property type="entry name" value="HTH_LYSR"/>
    <property type="match status" value="1"/>
</dbReference>
<feature type="domain" description="HTH lysR-type" evidence="6">
    <location>
        <begin position="1"/>
        <end position="58"/>
    </location>
</feature>
<dbReference type="RefSeq" id="WP_345346058.1">
    <property type="nucleotide sequence ID" value="NZ_BAABFB010000048.1"/>
</dbReference>
<evidence type="ECO:0000313" key="8">
    <source>
        <dbReference type="Proteomes" id="UP001501183"/>
    </source>
</evidence>
<dbReference type="EMBL" id="BAABFB010000048">
    <property type="protein sequence ID" value="GAA4481257.1"/>
    <property type="molecule type" value="Genomic_DNA"/>
</dbReference>
<keyword evidence="2" id="KW-0805">Transcription regulation</keyword>
<sequence>MDVRQLEYFLAVVDNGGVNRAAAALHVAQPSLSQSIRKLEKDLRTQLFHRVGRGLVLAPAGEALVGPARQVLRDLASAREAVREVRDVERGRIDIAGLSDMSTDPLSVWVAQFRLKNPRVSLRVAERDQLPEVIELVKSGDCELGVTVLPVPQEGLVHEFLIDQRFVLVLPPGSGAELPDPLPLGALAGIPLVMGERNSASRTYIEGMLRSAGVVPTIAVEVPQRGAVVPMLMAGAGAAILPLRIAVDARQRGAVVRELAPCLVRQIGVIHRPDWLTEVAEAFLRQTREGLASWNAAIDRRMATGMTHVEAAASTVAAIEKRQIEEFLSESPLRIEPDGPEANR</sequence>
<comment type="similarity">
    <text evidence="1">Belongs to the LysR transcriptional regulatory family.</text>
</comment>
<evidence type="ECO:0000256" key="3">
    <source>
        <dbReference type="ARBA" id="ARBA00023125"/>
    </source>
</evidence>
<organism evidence="7 8">
    <name type="scientific">Rhodococcus olei</name>
    <dbReference type="NCBI Taxonomy" id="2161675"/>
    <lineage>
        <taxon>Bacteria</taxon>
        <taxon>Bacillati</taxon>
        <taxon>Actinomycetota</taxon>
        <taxon>Actinomycetes</taxon>
        <taxon>Mycobacteriales</taxon>
        <taxon>Nocardiaceae</taxon>
        <taxon>Rhodococcus</taxon>
    </lineage>
</organism>
<dbReference type="InterPro" id="IPR000847">
    <property type="entry name" value="LysR_HTH_N"/>
</dbReference>
<dbReference type="PRINTS" id="PR00039">
    <property type="entry name" value="HTHLYSR"/>
</dbReference>
<dbReference type="InterPro" id="IPR005119">
    <property type="entry name" value="LysR_subst-bd"/>
</dbReference>
<dbReference type="SUPFAM" id="SSF53850">
    <property type="entry name" value="Periplasmic binding protein-like II"/>
    <property type="match status" value="1"/>
</dbReference>
<reference evidence="8" key="1">
    <citation type="journal article" date="2019" name="Int. J. Syst. Evol. Microbiol.">
        <title>The Global Catalogue of Microorganisms (GCM) 10K type strain sequencing project: providing services to taxonomists for standard genome sequencing and annotation.</title>
        <authorList>
            <consortium name="The Broad Institute Genomics Platform"/>
            <consortium name="The Broad Institute Genome Sequencing Center for Infectious Disease"/>
            <person name="Wu L."/>
            <person name="Ma J."/>
        </authorList>
    </citation>
    <scope>NUCLEOTIDE SEQUENCE [LARGE SCALE GENOMIC DNA]</scope>
    <source>
        <strain evidence="8">JCM 32206</strain>
    </source>
</reference>
<dbReference type="PANTHER" id="PTHR30346">
    <property type="entry name" value="TRANSCRIPTIONAL DUAL REGULATOR HCAR-RELATED"/>
    <property type="match status" value="1"/>
</dbReference>
<evidence type="ECO:0000256" key="1">
    <source>
        <dbReference type="ARBA" id="ARBA00009437"/>
    </source>
</evidence>
<evidence type="ECO:0000256" key="2">
    <source>
        <dbReference type="ARBA" id="ARBA00023015"/>
    </source>
</evidence>
<keyword evidence="5" id="KW-0804">Transcription</keyword>
<evidence type="ECO:0000313" key="7">
    <source>
        <dbReference type="EMBL" id="GAA4481257.1"/>
    </source>
</evidence>
<accession>A0ABP8P6P5</accession>
<name>A0ABP8P6P5_9NOCA</name>
<dbReference type="CDD" id="cd05466">
    <property type="entry name" value="PBP2_LTTR_substrate"/>
    <property type="match status" value="1"/>
</dbReference>